<comment type="caution">
    <text evidence="11">The sequence shown here is derived from an EMBL/GenBank/DDBJ whole genome shotgun (WGS) entry which is preliminary data.</text>
</comment>
<keyword evidence="5" id="KW-0297">G-protein coupled receptor</keyword>
<dbReference type="OrthoDB" id="6117944at2759"/>
<evidence type="ECO:0000256" key="5">
    <source>
        <dbReference type="ARBA" id="ARBA00023040"/>
    </source>
</evidence>
<keyword evidence="4 9" id="KW-1133">Transmembrane helix</keyword>
<protein>
    <recommendedName>
        <fullName evidence="10">G-protein coupled receptors family 1 profile domain-containing protein</fullName>
    </recommendedName>
</protein>
<evidence type="ECO:0000256" key="4">
    <source>
        <dbReference type="ARBA" id="ARBA00022989"/>
    </source>
</evidence>
<evidence type="ECO:0000256" key="7">
    <source>
        <dbReference type="ARBA" id="ARBA00023170"/>
    </source>
</evidence>
<feature type="transmembrane region" description="Helical" evidence="9">
    <location>
        <begin position="200"/>
        <end position="230"/>
    </location>
</feature>
<dbReference type="InterPro" id="IPR000276">
    <property type="entry name" value="GPCR_Rhodpsn"/>
</dbReference>
<keyword evidence="12" id="KW-1185">Reference proteome</keyword>
<dbReference type="Pfam" id="PF00001">
    <property type="entry name" value="7tm_1"/>
    <property type="match status" value="1"/>
</dbReference>
<keyword evidence="6 9" id="KW-0472">Membrane</keyword>
<dbReference type="Proteomes" id="UP000186922">
    <property type="component" value="Unassembled WGS sequence"/>
</dbReference>
<sequence length="380" mass="42897">MNDSAVALSARFFVNYTIDNDWGQVVYLSDDRYVFAALTLLVSVIGIFGGIYCLTNACKNKDFRVRSTALTVNLSSSTILLCGIVCPIHAYTLLQPRDNFFAQEEHSGACRLIAFLYFFGMTFCAYAHTSIGINRMFAIITAEHRHMRFLTSRPTTACLILLSWVISGVTYIVPLLSLYGEDFGYSKRTLKCSFSSHGSAVYVIAFKIIYAVLPFVTVLLCYLIILSLILKSKRRMFYSMRVNVIIPERSIQPVELVRQTRKKKAEIRVTTVAFVSWLVLMLCFVPSGVHGLFFQSMTGLQTKLGQSLTILLWFGCAINPILYAFLNTYKIKRTTGKGWCIQHVCVPAMNRKRRGTAISMQLDTFCTDHDAGRKHIETAM</sequence>
<evidence type="ECO:0000256" key="9">
    <source>
        <dbReference type="SAM" id="Phobius"/>
    </source>
</evidence>
<dbReference type="CDD" id="cd00637">
    <property type="entry name" value="7tm_classA_rhodopsin-like"/>
    <property type="match status" value="1"/>
</dbReference>
<feature type="transmembrane region" description="Helical" evidence="9">
    <location>
        <begin position="33"/>
        <end position="54"/>
    </location>
</feature>
<dbReference type="InterPro" id="IPR017452">
    <property type="entry name" value="GPCR_Rhodpsn_7TM"/>
</dbReference>
<keyword evidence="8" id="KW-0807">Transducer</keyword>
<accession>A0A1D1UJT7</accession>
<dbReference type="AlphaFoldDB" id="A0A1D1UJT7"/>
<feature type="transmembrane region" description="Helical" evidence="9">
    <location>
        <begin position="74"/>
        <end position="94"/>
    </location>
</feature>
<keyword evidence="3 9" id="KW-0812">Transmembrane</keyword>
<evidence type="ECO:0000256" key="3">
    <source>
        <dbReference type="ARBA" id="ARBA00022692"/>
    </source>
</evidence>
<keyword evidence="2" id="KW-1003">Cell membrane</keyword>
<dbReference type="PRINTS" id="PR00237">
    <property type="entry name" value="GPCRRHODOPSN"/>
</dbReference>
<comment type="subcellular location">
    <subcellularLocation>
        <location evidence="1">Cell membrane</location>
        <topology evidence="1">Multi-pass membrane protein</topology>
    </subcellularLocation>
</comment>
<feature type="transmembrane region" description="Helical" evidence="9">
    <location>
        <begin position="267"/>
        <end position="287"/>
    </location>
</feature>
<gene>
    <name evidence="11" type="primary">RvY_01426</name>
    <name evidence="11" type="synonym">RvY_01426.1</name>
    <name evidence="11" type="ORF">RvY_01426-1</name>
</gene>
<dbReference type="GO" id="GO:0004930">
    <property type="term" value="F:G protein-coupled receptor activity"/>
    <property type="evidence" value="ECO:0007669"/>
    <property type="project" value="UniProtKB-KW"/>
</dbReference>
<dbReference type="Gene3D" id="1.20.1070.10">
    <property type="entry name" value="Rhodopsin 7-helix transmembrane proteins"/>
    <property type="match status" value="1"/>
</dbReference>
<dbReference type="STRING" id="947166.A0A1D1UJT7"/>
<feature type="transmembrane region" description="Helical" evidence="9">
    <location>
        <begin position="114"/>
        <end position="137"/>
    </location>
</feature>
<name>A0A1D1UJT7_RAMVA</name>
<dbReference type="PANTHER" id="PTHR24228">
    <property type="entry name" value="B2 BRADYKININ RECEPTOR/ANGIOTENSIN II RECEPTOR"/>
    <property type="match status" value="1"/>
</dbReference>
<evidence type="ECO:0000256" key="2">
    <source>
        <dbReference type="ARBA" id="ARBA00022475"/>
    </source>
</evidence>
<proteinExistence type="predicted"/>
<dbReference type="SUPFAM" id="SSF81321">
    <property type="entry name" value="Family A G protein-coupled receptor-like"/>
    <property type="match status" value="1"/>
</dbReference>
<dbReference type="EMBL" id="BDGG01000001">
    <property type="protein sequence ID" value="GAU88790.1"/>
    <property type="molecule type" value="Genomic_DNA"/>
</dbReference>
<evidence type="ECO:0000256" key="6">
    <source>
        <dbReference type="ARBA" id="ARBA00023136"/>
    </source>
</evidence>
<feature type="transmembrane region" description="Helical" evidence="9">
    <location>
        <begin position="158"/>
        <end position="180"/>
    </location>
</feature>
<feature type="domain" description="G-protein coupled receptors family 1 profile" evidence="10">
    <location>
        <begin position="49"/>
        <end position="323"/>
    </location>
</feature>
<dbReference type="PROSITE" id="PS50262">
    <property type="entry name" value="G_PROTEIN_RECEP_F1_2"/>
    <property type="match status" value="1"/>
</dbReference>
<evidence type="ECO:0000313" key="11">
    <source>
        <dbReference type="EMBL" id="GAU88790.1"/>
    </source>
</evidence>
<keyword evidence="7" id="KW-0675">Receptor</keyword>
<evidence type="ECO:0000256" key="1">
    <source>
        <dbReference type="ARBA" id="ARBA00004651"/>
    </source>
</evidence>
<dbReference type="PANTHER" id="PTHR24228:SF74">
    <property type="entry name" value="G-PROTEIN COUPLED RECEPTORS FAMILY 1 PROFILE DOMAIN-CONTAINING PROTEIN"/>
    <property type="match status" value="1"/>
</dbReference>
<reference evidence="11 12" key="1">
    <citation type="journal article" date="2016" name="Nat. Commun.">
        <title>Extremotolerant tardigrade genome and improved radiotolerance of human cultured cells by tardigrade-unique protein.</title>
        <authorList>
            <person name="Hashimoto T."/>
            <person name="Horikawa D.D."/>
            <person name="Saito Y."/>
            <person name="Kuwahara H."/>
            <person name="Kozuka-Hata H."/>
            <person name="Shin-I T."/>
            <person name="Minakuchi Y."/>
            <person name="Ohishi K."/>
            <person name="Motoyama A."/>
            <person name="Aizu T."/>
            <person name="Enomoto A."/>
            <person name="Kondo K."/>
            <person name="Tanaka S."/>
            <person name="Hara Y."/>
            <person name="Koshikawa S."/>
            <person name="Sagara H."/>
            <person name="Miura T."/>
            <person name="Yokobori S."/>
            <person name="Miyagawa K."/>
            <person name="Suzuki Y."/>
            <person name="Kubo T."/>
            <person name="Oyama M."/>
            <person name="Kohara Y."/>
            <person name="Fujiyama A."/>
            <person name="Arakawa K."/>
            <person name="Katayama T."/>
            <person name="Toyoda A."/>
            <person name="Kunieda T."/>
        </authorList>
    </citation>
    <scope>NUCLEOTIDE SEQUENCE [LARGE SCALE GENOMIC DNA]</scope>
    <source>
        <strain evidence="11 12">YOKOZUNA-1</strain>
    </source>
</reference>
<dbReference type="GO" id="GO:0005886">
    <property type="term" value="C:plasma membrane"/>
    <property type="evidence" value="ECO:0007669"/>
    <property type="project" value="UniProtKB-SubCell"/>
</dbReference>
<evidence type="ECO:0000259" key="10">
    <source>
        <dbReference type="PROSITE" id="PS50262"/>
    </source>
</evidence>
<evidence type="ECO:0000313" key="12">
    <source>
        <dbReference type="Proteomes" id="UP000186922"/>
    </source>
</evidence>
<evidence type="ECO:0000256" key="8">
    <source>
        <dbReference type="ARBA" id="ARBA00023224"/>
    </source>
</evidence>
<feature type="transmembrane region" description="Helical" evidence="9">
    <location>
        <begin position="307"/>
        <end position="326"/>
    </location>
</feature>
<organism evidence="11 12">
    <name type="scientific">Ramazzottius varieornatus</name>
    <name type="common">Water bear</name>
    <name type="synonym">Tardigrade</name>
    <dbReference type="NCBI Taxonomy" id="947166"/>
    <lineage>
        <taxon>Eukaryota</taxon>
        <taxon>Metazoa</taxon>
        <taxon>Ecdysozoa</taxon>
        <taxon>Tardigrada</taxon>
        <taxon>Eutardigrada</taxon>
        <taxon>Parachela</taxon>
        <taxon>Hypsibioidea</taxon>
        <taxon>Ramazzottiidae</taxon>
        <taxon>Ramazzottius</taxon>
    </lineage>
</organism>